<keyword evidence="1" id="KW-0175">Coiled coil</keyword>
<feature type="coiled-coil region" evidence="1">
    <location>
        <begin position="264"/>
        <end position="358"/>
    </location>
</feature>
<feature type="compositionally biased region" description="Low complexity" evidence="2">
    <location>
        <begin position="153"/>
        <end position="172"/>
    </location>
</feature>
<dbReference type="EMBL" id="CM008969">
    <property type="protein sequence ID" value="PNW80280.1"/>
    <property type="molecule type" value="Genomic_DNA"/>
</dbReference>
<feature type="region of interest" description="Disordered" evidence="2">
    <location>
        <begin position="23"/>
        <end position="76"/>
    </location>
</feature>
<dbReference type="PaxDb" id="3055-EDP02730"/>
<evidence type="ECO:0000256" key="2">
    <source>
        <dbReference type="SAM" id="MobiDB-lite"/>
    </source>
</evidence>
<sequence length="940" mass="102381">MDLEDFDDDSSLTPAQLIAKQKQAFGGDSDLNSAWRGGAQPTRPARRDDDFRIPAAGNTAGRANFGPGGALGNPGKLAGELQQLDLGGGRGGVEDFGLAAETAPVTRSALPPPSARVGSLQPLGGPGAPRPGALAPSPLRPLPAPLQPPAPPADAGAFGLAAETAQAAAADALPPPLGPGLGPQLAPLLPPAPPVPAPLTQPQAAGGFGLSAEVQAESARAPPLGFGAAPAPLGAAPPAPQPLQPSYGLASDVQAAAAGGLLGAAAQQQQQLQQQQQMQQLQQQQYEQQQQYQQQQQQLQQQQYQQQQQQLQYQQQQQELQQQQQQQYQHQQQQQYQHQQQQQYQQQLQQQQQQYQQQAGPQLQPPPPGQYGLAAEVTAAAPQLLTQHMDPATDPYMQAAMLQAQQGTPQGQLHSPAWNQPFADTFSLEQLPPDQRWLHLQARQAERIITQLYAQGTQPKVVDIKDVREKLLDSTCPPRLAYVAAVEQAVQPDGRLPPNCRPSLLQTKLKNGQNRLRKLLEPTIEPGSQGFVDLAYNAQGALQPEASRVWSFGLSLVQADGVGKSGLQRVRAPCLYIARIALFDRRANRFLGNVLGVRPESVGNYDKRWVFNPDERVIVRCGCVQSDPQAGTRLVTDDALSLYIEFNTSYRLTVEDTVNMPQSEERCSQLLDEINTCWAMVSFKKCAQLQREVAISVPLHHGSIYDPQDMDAFYAEKRSKTPFRSAFKGRENPVLQFRVGPLAAGKPPLVPYAYMPPTMLGTSDLATALGAYRMSLALTLGRQAGPFAAAADPVLAGFPPLLGDHHLLAEFLTRWRDISTKMTALLDTGCCGPDVMPPLPALVEAFRRCVIELAPLAHCPTIPSRHINNFVEYQGHRLRMVQRYCHVMDPGSNKILGARHPVEPLSHAGFEFLFTPFDVSEVRVCMADRLEHPEPFFRRS</sequence>
<name>A0A2K3DIC6_CHLRE</name>
<dbReference type="Gramene" id="PNW80280">
    <property type="protein sequence ID" value="PNW80280"/>
    <property type="gene ID" value="CHLRE_08g385250v5"/>
</dbReference>
<feature type="compositionally biased region" description="Pro residues" evidence="2">
    <location>
        <begin position="138"/>
        <end position="152"/>
    </location>
</feature>
<accession>A0A2K3DIC6</accession>
<evidence type="ECO:0000313" key="3">
    <source>
        <dbReference type="EMBL" id="PNW80280.1"/>
    </source>
</evidence>
<dbReference type="ExpressionAtlas" id="A0A2K3DIC6">
    <property type="expression patterns" value="baseline and differential"/>
</dbReference>
<gene>
    <name evidence="3" type="ORF">CHLRE_08g385250v5</name>
</gene>
<protein>
    <submittedName>
        <fullName evidence="3">Uncharacterized protein</fullName>
    </submittedName>
</protein>
<feature type="compositionally biased region" description="Low complexity" evidence="2">
    <location>
        <begin position="221"/>
        <end position="234"/>
    </location>
</feature>
<dbReference type="STRING" id="3055.A0A2K3DIC6"/>
<dbReference type="OrthoDB" id="534076at2759"/>
<dbReference type="GeneID" id="5719794"/>
<dbReference type="RefSeq" id="XP_042922356.1">
    <property type="nucleotide sequence ID" value="XM_043065355.1"/>
</dbReference>
<evidence type="ECO:0000313" key="4">
    <source>
        <dbReference type="Proteomes" id="UP000006906"/>
    </source>
</evidence>
<keyword evidence="4" id="KW-1185">Reference proteome</keyword>
<organism evidence="3 4">
    <name type="scientific">Chlamydomonas reinhardtii</name>
    <name type="common">Chlamydomonas smithii</name>
    <dbReference type="NCBI Taxonomy" id="3055"/>
    <lineage>
        <taxon>Eukaryota</taxon>
        <taxon>Viridiplantae</taxon>
        <taxon>Chlorophyta</taxon>
        <taxon>core chlorophytes</taxon>
        <taxon>Chlorophyceae</taxon>
        <taxon>CS clade</taxon>
        <taxon>Chlamydomonadales</taxon>
        <taxon>Chlamydomonadaceae</taxon>
        <taxon>Chlamydomonas</taxon>
    </lineage>
</organism>
<dbReference type="InParanoid" id="A0A2K3DIC6"/>
<dbReference type="AlphaFoldDB" id="A0A2K3DIC6"/>
<feature type="compositionally biased region" description="Pro residues" evidence="2">
    <location>
        <begin position="188"/>
        <end position="199"/>
    </location>
</feature>
<dbReference type="Proteomes" id="UP000006906">
    <property type="component" value="Chromosome 8"/>
</dbReference>
<feature type="region of interest" description="Disordered" evidence="2">
    <location>
        <begin position="104"/>
        <end position="247"/>
    </location>
</feature>
<dbReference type="KEGG" id="cre:CHLRE_08g385250v5"/>
<reference evidence="3 4" key="1">
    <citation type="journal article" date="2007" name="Science">
        <title>The Chlamydomonas genome reveals the evolution of key animal and plant functions.</title>
        <authorList>
            <person name="Merchant S.S."/>
            <person name="Prochnik S.E."/>
            <person name="Vallon O."/>
            <person name="Harris E.H."/>
            <person name="Karpowicz S.J."/>
            <person name="Witman G.B."/>
            <person name="Terry A."/>
            <person name="Salamov A."/>
            <person name="Fritz-Laylin L.K."/>
            <person name="Marechal-Drouard L."/>
            <person name="Marshall W.F."/>
            <person name="Qu L.H."/>
            <person name="Nelson D.R."/>
            <person name="Sanderfoot A.A."/>
            <person name="Spalding M.H."/>
            <person name="Kapitonov V.V."/>
            <person name="Ren Q."/>
            <person name="Ferris P."/>
            <person name="Lindquist E."/>
            <person name="Shapiro H."/>
            <person name="Lucas S.M."/>
            <person name="Grimwood J."/>
            <person name="Schmutz J."/>
            <person name="Cardol P."/>
            <person name="Cerutti H."/>
            <person name="Chanfreau G."/>
            <person name="Chen C.L."/>
            <person name="Cognat V."/>
            <person name="Croft M.T."/>
            <person name="Dent R."/>
            <person name="Dutcher S."/>
            <person name="Fernandez E."/>
            <person name="Fukuzawa H."/>
            <person name="Gonzalez-Ballester D."/>
            <person name="Gonzalez-Halphen D."/>
            <person name="Hallmann A."/>
            <person name="Hanikenne M."/>
            <person name="Hippler M."/>
            <person name="Inwood W."/>
            <person name="Jabbari K."/>
            <person name="Kalanon M."/>
            <person name="Kuras R."/>
            <person name="Lefebvre P.A."/>
            <person name="Lemaire S.D."/>
            <person name="Lobanov A.V."/>
            <person name="Lohr M."/>
            <person name="Manuell A."/>
            <person name="Meier I."/>
            <person name="Mets L."/>
            <person name="Mittag M."/>
            <person name="Mittelmeier T."/>
            <person name="Moroney J.V."/>
            <person name="Moseley J."/>
            <person name="Napoli C."/>
            <person name="Nedelcu A.M."/>
            <person name="Niyogi K."/>
            <person name="Novoselov S.V."/>
            <person name="Paulsen I.T."/>
            <person name="Pazour G."/>
            <person name="Purton S."/>
            <person name="Ral J.P."/>
            <person name="Riano-Pachon D.M."/>
            <person name="Riekhof W."/>
            <person name="Rymarquis L."/>
            <person name="Schroda M."/>
            <person name="Stern D."/>
            <person name="Umen J."/>
            <person name="Willows R."/>
            <person name="Wilson N."/>
            <person name="Zimmer S.L."/>
            <person name="Allmer J."/>
            <person name="Balk J."/>
            <person name="Bisova K."/>
            <person name="Chen C.J."/>
            <person name="Elias M."/>
            <person name="Gendler K."/>
            <person name="Hauser C."/>
            <person name="Lamb M.R."/>
            <person name="Ledford H."/>
            <person name="Long J.C."/>
            <person name="Minagawa J."/>
            <person name="Page M.D."/>
            <person name="Pan J."/>
            <person name="Pootakham W."/>
            <person name="Roje S."/>
            <person name="Rose A."/>
            <person name="Stahlberg E."/>
            <person name="Terauchi A.M."/>
            <person name="Yang P."/>
            <person name="Ball S."/>
            <person name="Bowler C."/>
            <person name="Dieckmann C.L."/>
            <person name="Gladyshev V.N."/>
            <person name="Green P."/>
            <person name="Jorgensen R."/>
            <person name="Mayfield S."/>
            <person name="Mueller-Roeber B."/>
            <person name="Rajamani S."/>
            <person name="Sayre R.T."/>
            <person name="Brokstein P."/>
            <person name="Dubchak I."/>
            <person name="Goodstein D."/>
            <person name="Hornick L."/>
            <person name="Huang Y.W."/>
            <person name="Jhaveri J."/>
            <person name="Luo Y."/>
            <person name="Martinez D."/>
            <person name="Ngau W.C."/>
            <person name="Otillar B."/>
            <person name="Poliakov A."/>
            <person name="Porter A."/>
            <person name="Szajkowski L."/>
            <person name="Werner G."/>
            <person name="Zhou K."/>
            <person name="Grigoriev I.V."/>
            <person name="Rokhsar D.S."/>
            <person name="Grossman A.R."/>
        </authorList>
    </citation>
    <scope>NUCLEOTIDE SEQUENCE [LARGE SCALE GENOMIC DNA]</scope>
    <source>
        <strain evidence="4">CC-503</strain>
    </source>
</reference>
<proteinExistence type="predicted"/>
<evidence type="ECO:0000256" key="1">
    <source>
        <dbReference type="SAM" id="Coils"/>
    </source>
</evidence>